<dbReference type="Proteomes" id="UP001150603">
    <property type="component" value="Unassembled WGS sequence"/>
</dbReference>
<evidence type="ECO:0000313" key="1">
    <source>
        <dbReference type="EMBL" id="KAJ1930937.1"/>
    </source>
</evidence>
<name>A0ACC1IYM3_9FUNG</name>
<reference evidence="1" key="1">
    <citation type="submission" date="2022-07" db="EMBL/GenBank/DDBJ databases">
        <title>Phylogenomic reconstructions and comparative analyses of Kickxellomycotina fungi.</title>
        <authorList>
            <person name="Reynolds N.K."/>
            <person name="Stajich J.E."/>
            <person name="Barry K."/>
            <person name="Grigoriev I.V."/>
            <person name="Crous P."/>
            <person name="Smith M.E."/>
        </authorList>
    </citation>
    <scope>NUCLEOTIDE SEQUENCE</scope>
    <source>
        <strain evidence="1">NRRL 5244</strain>
    </source>
</reference>
<dbReference type="EMBL" id="JANBPW010006264">
    <property type="protein sequence ID" value="KAJ1930937.1"/>
    <property type="molecule type" value="Genomic_DNA"/>
</dbReference>
<keyword evidence="2" id="KW-1185">Reference proteome</keyword>
<organism evidence="1 2">
    <name type="scientific">Linderina macrospora</name>
    <dbReference type="NCBI Taxonomy" id="4868"/>
    <lineage>
        <taxon>Eukaryota</taxon>
        <taxon>Fungi</taxon>
        <taxon>Fungi incertae sedis</taxon>
        <taxon>Zoopagomycota</taxon>
        <taxon>Kickxellomycotina</taxon>
        <taxon>Kickxellomycetes</taxon>
        <taxon>Kickxellales</taxon>
        <taxon>Kickxellaceae</taxon>
        <taxon>Linderina</taxon>
    </lineage>
</organism>
<proteinExistence type="predicted"/>
<protein>
    <submittedName>
        <fullName evidence="1">Uncharacterized protein</fullName>
    </submittedName>
</protein>
<gene>
    <name evidence="1" type="ORF">FBU59_006879</name>
</gene>
<sequence>MVFRLRNKHTSTPTTLPSFKPLASPKTSPVSAVPAPASEQPPDEFDRTWFGAPVFDIGFWYETGGMDKVREKREELLDSIEVLVLTYSTASSTDWDWHSLALGWPSVHTIDIECDVCNVESNQHTTRWLRIIQDQTLFPRARTYRLTAHWAGFREVFEHPIGSGQMGSERQARLALIRHLPPRITHHESELMFLKYRLLFLTAVSFTMGEIEKTPQGSRCMYTYLNFLLKTDIL</sequence>
<accession>A0ACC1IYM3</accession>
<feature type="non-terminal residue" evidence="1">
    <location>
        <position position="234"/>
    </location>
</feature>
<comment type="caution">
    <text evidence="1">The sequence shown here is derived from an EMBL/GenBank/DDBJ whole genome shotgun (WGS) entry which is preliminary data.</text>
</comment>
<evidence type="ECO:0000313" key="2">
    <source>
        <dbReference type="Proteomes" id="UP001150603"/>
    </source>
</evidence>